<comment type="domain">
    <text evidence="8">The N-terminal region contains the highly conserved SGGXDS motif, predicted to be a P-loop motif involved in ATP binding.</text>
</comment>
<gene>
    <name evidence="8" type="primary">tilS</name>
    <name evidence="10" type="ORF">AKN88_01100</name>
</gene>
<comment type="function">
    <text evidence="8">Ligates lysine onto the cytidine present at position 34 of the AUA codon-specific tRNA(Ile) that contains the anticodon CAU, in an ATP-dependent manner. Cytidine is converted to lysidine, thus changing the amino acid specificity of the tRNA from methionine to isoleucine.</text>
</comment>
<comment type="catalytic activity">
    <reaction evidence="7 8">
        <text>cytidine(34) in tRNA(Ile2) + L-lysine + ATP = lysidine(34) in tRNA(Ile2) + AMP + diphosphate + H(+)</text>
        <dbReference type="Rhea" id="RHEA:43744"/>
        <dbReference type="Rhea" id="RHEA-COMP:10625"/>
        <dbReference type="Rhea" id="RHEA-COMP:10670"/>
        <dbReference type="ChEBI" id="CHEBI:15378"/>
        <dbReference type="ChEBI" id="CHEBI:30616"/>
        <dbReference type="ChEBI" id="CHEBI:32551"/>
        <dbReference type="ChEBI" id="CHEBI:33019"/>
        <dbReference type="ChEBI" id="CHEBI:82748"/>
        <dbReference type="ChEBI" id="CHEBI:83665"/>
        <dbReference type="ChEBI" id="CHEBI:456215"/>
        <dbReference type="EC" id="6.3.4.19"/>
    </reaction>
</comment>
<evidence type="ECO:0000256" key="6">
    <source>
        <dbReference type="ARBA" id="ARBA00022840"/>
    </source>
</evidence>
<dbReference type="Proteomes" id="UP000063953">
    <property type="component" value="Chromosome"/>
</dbReference>
<evidence type="ECO:0000259" key="9">
    <source>
        <dbReference type="SMART" id="SM00977"/>
    </source>
</evidence>
<dbReference type="PANTHER" id="PTHR43033">
    <property type="entry name" value="TRNA(ILE)-LYSIDINE SYNTHASE-RELATED"/>
    <property type="match status" value="1"/>
</dbReference>
<dbReference type="EC" id="6.3.4.19" evidence="8"/>
<protein>
    <recommendedName>
        <fullName evidence="8">tRNA(Ile)-lysidine synthase</fullName>
        <ecNumber evidence="8">6.3.4.19</ecNumber>
    </recommendedName>
    <alternativeName>
        <fullName evidence="8">tRNA(Ile)-2-lysyl-cytidine synthase</fullName>
    </alternativeName>
    <alternativeName>
        <fullName evidence="8">tRNA(Ile)-lysidine synthetase</fullName>
    </alternativeName>
</protein>
<name>A0A0K1XBZ3_9GAMM</name>
<dbReference type="InterPro" id="IPR015262">
    <property type="entry name" value="tRNA_Ile_lys_synt_subst-bd"/>
</dbReference>
<evidence type="ECO:0000256" key="1">
    <source>
        <dbReference type="ARBA" id="ARBA00004496"/>
    </source>
</evidence>
<evidence type="ECO:0000256" key="5">
    <source>
        <dbReference type="ARBA" id="ARBA00022741"/>
    </source>
</evidence>
<dbReference type="EMBL" id="CP012365">
    <property type="protein sequence ID" value="AKX58687.1"/>
    <property type="molecule type" value="Genomic_DNA"/>
</dbReference>
<keyword evidence="6 8" id="KW-0067">ATP-binding</keyword>
<comment type="similarity">
    <text evidence="8">Belongs to the tRNA(Ile)-lysidine synthase family.</text>
</comment>
<dbReference type="SUPFAM" id="SSF56037">
    <property type="entry name" value="PheT/TilS domain"/>
    <property type="match status" value="1"/>
</dbReference>
<dbReference type="InterPro" id="IPR011063">
    <property type="entry name" value="TilS/TtcA_N"/>
</dbReference>
<dbReference type="Pfam" id="PF01171">
    <property type="entry name" value="ATP_bind_3"/>
    <property type="match status" value="1"/>
</dbReference>
<evidence type="ECO:0000256" key="4">
    <source>
        <dbReference type="ARBA" id="ARBA00022694"/>
    </source>
</evidence>
<dbReference type="GO" id="GO:0006400">
    <property type="term" value="P:tRNA modification"/>
    <property type="evidence" value="ECO:0007669"/>
    <property type="project" value="UniProtKB-UniRule"/>
</dbReference>
<keyword evidence="5 8" id="KW-0547">Nucleotide-binding</keyword>
<dbReference type="NCBIfam" id="TIGR02432">
    <property type="entry name" value="lysidine_TilS_N"/>
    <property type="match status" value="1"/>
</dbReference>
<proteinExistence type="inferred from homology"/>
<keyword evidence="3 8" id="KW-0436">Ligase</keyword>
<evidence type="ECO:0000256" key="8">
    <source>
        <dbReference type="HAMAP-Rule" id="MF_01161"/>
    </source>
</evidence>
<dbReference type="AlphaFoldDB" id="A0A0K1XBZ3"/>
<dbReference type="STRING" id="1697053.AKN87_03220"/>
<evidence type="ECO:0000256" key="7">
    <source>
        <dbReference type="ARBA" id="ARBA00048539"/>
    </source>
</evidence>
<accession>A0A0K1XBZ3</accession>
<organism evidence="10 11">
    <name type="scientific">Thiopseudomonas alkaliphila</name>
    <dbReference type="NCBI Taxonomy" id="1697053"/>
    <lineage>
        <taxon>Bacteria</taxon>
        <taxon>Pseudomonadati</taxon>
        <taxon>Pseudomonadota</taxon>
        <taxon>Gammaproteobacteria</taxon>
        <taxon>Pseudomonadales</taxon>
        <taxon>Pseudomonadaceae</taxon>
        <taxon>Thiopseudomonas</taxon>
    </lineage>
</organism>
<evidence type="ECO:0000256" key="3">
    <source>
        <dbReference type="ARBA" id="ARBA00022598"/>
    </source>
</evidence>
<dbReference type="GO" id="GO:0005524">
    <property type="term" value="F:ATP binding"/>
    <property type="evidence" value="ECO:0007669"/>
    <property type="project" value="UniProtKB-UniRule"/>
</dbReference>
<dbReference type="Pfam" id="PF09179">
    <property type="entry name" value="TilS"/>
    <property type="match status" value="1"/>
</dbReference>
<keyword evidence="2 8" id="KW-0963">Cytoplasm</keyword>
<dbReference type="Pfam" id="PF11734">
    <property type="entry name" value="TilS_C"/>
    <property type="match status" value="1"/>
</dbReference>
<dbReference type="CDD" id="cd01992">
    <property type="entry name" value="TilS_N"/>
    <property type="match status" value="1"/>
</dbReference>
<dbReference type="PATRIC" id="fig|1698449.3.peg.224"/>
<feature type="domain" description="Lysidine-tRNA(Ile) synthetase C-terminal" evidence="9">
    <location>
        <begin position="361"/>
        <end position="432"/>
    </location>
</feature>
<dbReference type="InterPro" id="IPR014729">
    <property type="entry name" value="Rossmann-like_a/b/a_fold"/>
</dbReference>
<dbReference type="Gene3D" id="1.20.59.20">
    <property type="match status" value="1"/>
</dbReference>
<comment type="subcellular location">
    <subcellularLocation>
        <location evidence="1 8">Cytoplasm</location>
    </subcellularLocation>
</comment>
<dbReference type="HAMAP" id="MF_01161">
    <property type="entry name" value="tRNA_Ile_lys_synt"/>
    <property type="match status" value="1"/>
</dbReference>
<sequence>MSLVSLVRQQLEPWLTAKRWVIAFSGGVDSVALLSAVAAMRQQQATPPLVALHIHHGLQATAEAWPAFCQQLATALGVEFSWRQVQVDQRLASIEQAARDARYRGFSEFIQPGEVLLTGHHLDDQAETVLFRTLRGSGVLGLAAMPVQRPLAAGQLVRPLLQVSKQQLEHYVRAQGLSWVEDPSNLSDSYDRNFIRNQVIPLLTQRWPQATQSLARVAQHSAEAQQLLDELAAQDLQQAQLAPAFSWLSLPSLDLTVIQQLSTARQKNLLRYWLRDFSLMPDAAHWQGWFDLRDAQPDKNPLWRLAGGQVQRYQQRLYWLSNAWLQAAPFRAFDLGQQTEWTTPQGLVQLTGVTPLARPQFRVSTRQGGERLQLAGRGQRDLKRLLQEVQLPSFLRDRIPLLWHQQQLVAVANFPQLTAAGFESLEFCWQPWPVF</sequence>
<dbReference type="SUPFAM" id="SSF82829">
    <property type="entry name" value="MesJ substrate recognition domain-like"/>
    <property type="match status" value="1"/>
</dbReference>
<dbReference type="GO" id="GO:0005737">
    <property type="term" value="C:cytoplasm"/>
    <property type="evidence" value="ECO:0007669"/>
    <property type="project" value="UniProtKB-SubCell"/>
</dbReference>
<evidence type="ECO:0000256" key="2">
    <source>
        <dbReference type="ARBA" id="ARBA00022490"/>
    </source>
</evidence>
<dbReference type="SUPFAM" id="SSF52402">
    <property type="entry name" value="Adenine nucleotide alpha hydrolases-like"/>
    <property type="match status" value="1"/>
</dbReference>
<dbReference type="InterPro" id="IPR012796">
    <property type="entry name" value="Lysidine-tRNA-synth_C"/>
</dbReference>
<keyword evidence="11" id="KW-1185">Reference proteome</keyword>
<dbReference type="InterPro" id="IPR012795">
    <property type="entry name" value="tRNA_Ile_lys_synt_N"/>
</dbReference>
<dbReference type="SMART" id="SM00977">
    <property type="entry name" value="TilS_C"/>
    <property type="match status" value="1"/>
</dbReference>
<dbReference type="Gene3D" id="3.40.50.620">
    <property type="entry name" value="HUPs"/>
    <property type="match status" value="1"/>
</dbReference>
<evidence type="ECO:0000313" key="10">
    <source>
        <dbReference type="EMBL" id="AKX58687.1"/>
    </source>
</evidence>
<reference evidence="10 11" key="1">
    <citation type="journal article" date="2015" name="Genome Announc.">
        <title>Genome Sequences of Oblitimonas alkaliphila gen. nov. sp. nov. (Proposed), a Novel Bacterium of the Pseudomonadaceae Family.</title>
        <authorList>
            <person name="Lauer A.C."/>
            <person name="Nicholson A.C."/>
            <person name="Humrighouse B.W."/>
            <person name="Emery B."/>
            <person name="Drobish A."/>
            <person name="Juieng P."/>
            <person name="Loparev V."/>
            <person name="McQuiston J.R."/>
        </authorList>
    </citation>
    <scope>NUCLEOTIDE SEQUENCE [LARGE SCALE GENOMIC DNA]</scope>
    <source>
        <strain evidence="10 11">E5571</strain>
    </source>
</reference>
<dbReference type="RefSeq" id="WP_053099595.1">
    <property type="nucleotide sequence ID" value="NZ_CP012365.1"/>
</dbReference>
<keyword evidence="4 8" id="KW-0819">tRNA processing</keyword>
<dbReference type="PANTHER" id="PTHR43033:SF1">
    <property type="entry name" value="TRNA(ILE)-LYSIDINE SYNTHASE-RELATED"/>
    <property type="match status" value="1"/>
</dbReference>
<feature type="binding site" evidence="8">
    <location>
        <begin position="25"/>
        <end position="30"/>
    </location>
    <ligand>
        <name>ATP</name>
        <dbReference type="ChEBI" id="CHEBI:30616"/>
    </ligand>
</feature>
<dbReference type="GO" id="GO:0032267">
    <property type="term" value="F:tRNA(Ile)-lysidine synthase activity"/>
    <property type="evidence" value="ECO:0007669"/>
    <property type="project" value="UniProtKB-EC"/>
</dbReference>
<evidence type="ECO:0000313" key="11">
    <source>
        <dbReference type="Proteomes" id="UP000063953"/>
    </source>
</evidence>
<dbReference type="InterPro" id="IPR012094">
    <property type="entry name" value="tRNA_Ile_lys_synt"/>
</dbReference>
<dbReference type="NCBIfam" id="TIGR02433">
    <property type="entry name" value="lysidine_TilS_C"/>
    <property type="match status" value="1"/>
</dbReference>